<proteinExistence type="predicted"/>
<protein>
    <submittedName>
        <fullName evidence="3">Uncharacterized protein LOC136085508</fullName>
    </submittedName>
</protein>
<keyword evidence="2" id="KW-1185">Reference proteome</keyword>
<name>A0ABM4CM74_HYDVU</name>
<dbReference type="Proteomes" id="UP001652625">
    <property type="component" value="Chromosome 09"/>
</dbReference>
<dbReference type="PANTHER" id="PTHR45749">
    <property type="match status" value="1"/>
</dbReference>
<dbReference type="Pfam" id="PF14291">
    <property type="entry name" value="DUF4371"/>
    <property type="match status" value="1"/>
</dbReference>
<accession>A0ABM4CM74</accession>
<sequence>MASKNIAFRGSSDRILIENNGKFLKIVELFSKFDPVLEKHVKRAVENPKKPHYLGKNIQQEIILLITKATKHNILEMVRNAIYFSVNVDCTPAAIHKEQMSIILRYVHITKSTEGNNASVEVKESFLEFFNILDSTGAKMTKEILTFLTKNCLSIMNLRGQGYNNRAKCVEK</sequence>
<dbReference type="InterPro" id="IPR025398">
    <property type="entry name" value="DUF4371"/>
</dbReference>
<dbReference type="PANTHER" id="PTHR45749:SF35">
    <property type="entry name" value="AC-LIKE TRANSPOSASE-RELATED"/>
    <property type="match status" value="1"/>
</dbReference>
<dbReference type="GeneID" id="136085508"/>
<feature type="domain" description="DUF4371" evidence="1">
    <location>
        <begin position="5"/>
        <end position="166"/>
    </location>
</feature>
<evidence type="ECO:0000313" key="3">
    <source>
        <dbReference type="RefSeq" id="XP_065662893.1"/>
    </source>
</evidence>
<reference evidence="3" key="1">
    <citation type="submission" date="2025-08" db="UniProtKB">
        <authorList>
            <consortium name="RefSeq"/>
        </authorList>
    </citation>
    <scope>IDENTIFICATION</scope>
</reference>
<evidence type="ECO:0000259" key="1">
    <source>
        <dbReference type="Pfam" id="PF14291"/>
    </source>
</evidence>
<organism evidence="2 3">
    <name type="scientific">Hydra vulgaris</name>
    <name type="common">Hydra</name>
    <name type="synonym">Hydra attenuata</name>
    <dbReference type="NCBI Taxonomy" id="6087"/>
    <lineage>
        <taxon>Eukaryota</taxon>
        <taxon>Metazoa</taxon>
        <taxon>Cnidaria</taxon>
        <taxon>Hydrozoa</taxon>
        <taxon>Hydroidolina</taxon>
        <taxon>Anthoathecata</taxon>
        <taxon>Aplanulata</taxon>
        <taxon>Hydridae</taxon>
        <taxon>Hydra</taxon>
    </lineage>
</organism>
<evidence type="ECO:0000313" key="2">
    <source>
        <dbReference type="Proteomes" id="UP001652625"/>
    </source>
</evidence>
<dbReference type="RefSeq" id="XP_065662893.1">
    <property type="nucleotide sequence ID" value="XM_065806821.1"/>
</dbReference>
<gene>
    <name evidence="3" type="primary">LOC136085508</name>
</gene>